<feature type="compositionally biased region" description="Gly residues" evidence="6">
    <location>
        <begin position="1"/>
        <end position="11"/>
    </location>
</feature>
<organism evidence="10 11">
    <name type="scientific">Streptomyces rimosus subsp. rimosus</name>
    <dbReference type="NCBI Taxonomy" id="132474"/>
    <lineage>
        <taxon>Bacteria</taxon>
        <taxon>Bacillati</taxon>
        <taxon>Actinomycetota</taxon>
        <taxon>Actinomycetes</taxon>
        <taxon>Kitasatosporales</taxon>
        <taxon>Streptomycetaceae</taxon>
        <taxon>Streptomyces</taxon>
    </lineage>
</organism>
<dbReference type="Gene3D" id="1.10.1740.10">
    <property type="match status" value="1"/>
</dbReference>
<reference evidence="10 11" key="1">
    <citation type="submission" date="2022-03" db="EMBL/GenBank/DDBJ databases">
        <title>Complete genome of Streptomyces rimosus ssp. rimosus R7 (=ATCC 10970).</title>
        <authorList>
            <person name="Beganovic S."/>
            <person name="Ruckert C."/>
            <person name="Busche T."/>
            <person name="Kalinowski J."/>
            <person name="Wittmann C."/>
        </authorList>
    </citation>
    <scope>NUCLEOTIDE SEQUENCE [LARGE SCALE GENOMIC DNA]</scope>
    <source>
        <strain evidence="10 11">R7</strain>
    </source>
</reference>
<keyword evidence="4" id="KW-0731">Sigma factor</keyword>
<feature type="domain" description="RNA polymerase sigma factor 70 region 4 type 2" evidence="8">
    <location>
        <begin position="142"/>
        <end position="193"/>
    </location>
</feature>
<dbReference type="EMBL" id="CP094298">
    <property type="protein sequence ID" value="UNZ00951.1"/>
    <property type="molecule type" value="Genomic_DNA"/>
</dbReference>
<dbReference type="InterPro" id="IPR032710">
    <property type="entry name" value="NTF2-like_dom_sf"/>
</dbReference>
<feature type="domain" description="RNA polymerase sigma-70 region 2" evidence="7">
    <location>
        <begin position="46"/>
        <end position="109"/>
    </location>
</feature>
<evidence type="ECO:0000259" key="9">
    <source>
        <dbReference type="Pfam" id="PF12680"/>
    </source>
</evidence>
<comment type="subunit">
    <text evidence="2">Interacts transiently with the RNA polymerase catalytic core formed by RpoA, RpoB, RpoC and RpoZ (2 alpha, 1 beta, 1 beta' and 1 omega subunit) to form the RNA polymerase holoenzyme that can initiate transcription.</text>
</comment>
<evidence type="ECO:0000256" key="4">
    <source>
        <dbReference type="ARBA" id="ARBA00023082"/>
    </source>
</evidence>
<dbReference type="Pfam" id="PF12680">
    <property type="entry name" value="SnoaL_2"/>
    <property type="match status" value="1"/>
</dbReference>
<keyword evidence="5" id="KW-0804">Transcription</keyword>
<dbReference type="Pfam" id="PF08281">
    <property type="entry name" value="Sigma70_r4_2"/>
    <property type="match status" value="1"/>
</dbReference>
<feature type="region of interest" description="Disordered" evidence="6">
    <location>
        <begin position="1"/>
        <end position="44"/>
    </location>
</feature>
<dbReference type="InterPro" id="IPR013324">
    <property type="entry name" value="RNA_pol_sigma_r3/r4-like"/>
</dbReference>
<proteinExistence type="inferred from homology"/>
<dbReference type="NCBIfam" id="TIGR02957">
    <property type="entry name" value="SigX4"/>
    <property type="match status" value="1"/>
</dbReference>
<protein>
    <submittedName>
        <fullName evidence="10">ECF RNA polymerase sigma factor SigJ</fullName>
    </submittedName>
</protein>
<dbReference type="InterPro" id="IPR014284">
    <property type="entry name" value="RNA_pol_sigma-70_dom"/>
</dbReference>
<evidence type="ECO:0000259" key="8">
    <source>
        <dbReference type="Pfam" id="PF08281"/>
    </source>
</evidence>
<dbReference type="PANTHER" id="PTHR30173">
    <property type="entry name" value="SIGMA 19 FACTOR"/>
    <property type="match status" value="1"/>
</dbReference>
<dbReference type="Pfam" id="PF04542">
    <property type="entry name" value="Sigma70_r2"/>
    <property type="match status" value="1"/>
</dbReference>
<dbReference type="InterPro" id="IPR037401">
    <property type="entry name" value="SnoaL-like"/>
</dbReference>
<name>A0ABY3YSK2_STRRM</name>
<dbReference type="InterPro" id="IPR036388">
    <property type="entry name" value="WH-like_DNA-bd_sf"/>
</dbReference>
<keyword evidence="3" id="KW-0805">Transcription regulation</keyword>
<dbReference type="SUPFAM" id="SSF88659">
    <property type="entry name" value="Sigma3 and sigma4 domains of RNA polymerase sigma factors"/>
    <property type="match status" value="1"/>
</dbReference>
<evidence type="ECO:0000256" key="2">
    <source>
        <dbReference type="ARBA" id="ARBA00011344"/>
    </source>
</evidence>
<evidence type="ECO:0000256" key="1">
    <source>
        <dbReference type="ARBA" id="ARBA00010641"/>
    </source>
</evidence>
<dbReference type="PANTHER" id="PTHR30173:SF36">
    <property type="entry name" value="ECF RNA POLYMERASE SIGMA FACTOR SIGJ"/>
    <property type="match status" value="1"/>
</dbReference>
<comment type="similarity">
    <text evidence="1">Belongs to the sigma-70 factor family. ECF subfamily.</text>
</comment>
<evidence type="ECO:0000256" key="3">
    <source>
        <dbReference type="ARBA" id="ARBA00023015"/>
    </source>
</evidence>
<dbReference type="NCBIfam" id="TIGR02937">
    <property type="entry name" value="sigma70-ECF"/>
    <property type="match status" value="1"/>
</dbReference>
<evidence type="ECO:0000313" key="11">
    <source>
        <dbReference type="Proteomes" id="UP000829494"/>
    </source>
</evidence>
<evidence type="ECO:0000313" key="10">
    <source>
        <dbReference type="EMBL" id="UNZ00951.1"/>
    </source>
</evidence>
<evidence type="ECO:0000256" key="6">
    <source>
        <dbReference type="SAM" id="MobiDB-lite"/>
    </source>
</evidence>
<dbReference type="SUPFAM" id="SSF88946">
    <property type="entry name" value="Sigma2 domain of RNA polymerase sigma factors"/>
    <property type="match status" value="1"/>
</dbReference>
<gene>
    <name evidence="10" type="primary">sigJ2</name>
    <name evidence="10" type="ORF">SRIMR7_02250</name>
</gene>
<dbReference type="InterPro" id="IPR013249">
    <property type="entry name" value="RNA_pol_sigma70_r4_t2"/>
</dbReference>
<accession>A0ABY3YSK2</accession>
<dbReference type="InterPro" id="IPR007627">
    <property type="entry name" value="RNA_pol_sigma70_r2"/>
</dbReference>
<dbReference type="InterPro" id="IPR052704">
    <property type="entry name" value="ECF_Sigma-70_Domain"/>
</dbReference>
<dbReference type="Gene3D" id="1.10.10.10">
    <property type="entry name" value="Winged helix-like DNA-binding domain superfamily/Winged helix DNA-binding domain"/>
    <property type="match status" value="1"/>
</dbReference>
<dbReference type="InterPro" id="IPR014303">
    <property type="entry name" value="RNA_pol_sigma-70_ECF"/>
</dbReference>
<dbReference type="Gene3D" id="3.10.450.50">
    <property type="match status" value="1"/>
</dbReference>
<evidence type="ECO:0000259" key="7">
    <source>
        <dbReference type="Pfam" id="PF04542"/>
    </source>
</evidence>
<dbReference type="SUPFAM" id="SSF54427">
    <property type="entry name" value="NTF2-like"/>
    <property type="match status" value="1"/>
</dbReference>
<sequence>MGPGRGRGLGMVGDAEVAGGTDSTGDTQGPAGAEGPANPAHAGDAFTEHRGLLFTIAYEMLGSATDAEDVLQESYLRWSAVDPDTVRHPRAYLVRTVTRQALNHLRAARARREDYVGVWLPEPIRTAPEASDDVLLSESVSMAMLLVLETLSPTERAVFVLHDVFGYTHGEIAESVGKSEATVRQTAHRARRHVHARRRRFEPDSGAAREIVRRFLDAAATGDVQVLMDLLAPDVVQISDGGGKVIAARRPVVGRDEVARFVLRVARTSLTATRIEPATYNGMPGARFLTDGALDWLLTAEIHDGRITGLYVIRNPDKLHRADMVRPLDRKGPQPWKP</sequence>
<keyword evidence="11" id="KW-1185">Reference proteome</keyword>
<evidence type="ECO:0000256" key="5">
    <source>
        <dbReference type="ARBA" id="ARBA00023163"/>
    </source>
</evidence>
<dbReference type="NCBIfam" id="NF007214">
    <property type="entry name" value="PRK09636.1"/>
    <property type="match status" value="1"/>
</dbReference>
<feature type="domain" description="SnoaL-like" evidence="9">
    <location>
        <begin position="212"/>
        <end position="269"/>
    </location>
</feature>
<dbReference type="InterPro" id="IPR013325">
    <property type="entry name" value="RNA_pol_sigma_r2"/>
</dbReference>
<dbReference type="Proteomes" id="UP000829494">
    <property type="component" value="Chromosome"/>
</dbReference>
<feature type="compositionally biased region" description="Low complexity" evidence="6">
    <location>
        <begin position="29"/>
        <end position="43"/>
    </location>
</feature>